<accession>A0A4S8SF30</accession>
<sequence>MDIFSDQQHYITITMPSRSNRNIASGSLRKLKTVFSTSHTHIPNAPLSPVSENSDSCWTVSRSSTGSRFSQLVSSVSSYSIGNFSIRRSPSQLELEQEEEKIETPEELLSLIEPRPFAGTAVGGFEDVLFGRL</sequence>
<evidence type="ECO:0000313" key="2">
    <source>
        <dbReference type="Proteomes" id="UP000304951"/>
    </source>
</evidence>
<comment type="caution">
    <text evidence="1">The sequence shown here is derived from an EMBL/GenBank/DDBJ whole genome shotgun (WGS) entry which is preliminary data.</text>
</comment>
<reference evidence="1 2" key="1">
    <citation type="submission" date="2018-10" db="EMBL/GenBank/DDBJ databases">
        <title>Fifty Aureobasidium pullulans genomes reveal a recombining polyextremotolerant generalist.</title>
        <authorList>
            <person name="Gostincar C."/>
            <person name="Turk M."/>
            <person name="Zajc J."/>
            <person name="Gunde-Cimerman N."/>
        </authorList>
    </citation>
    <scope>NUCLEOTIDE SEQUENCE [LARGE SCALE GENOMIC DNA]</scope>
    <source>
        <strain evidence="1 2">EXF-11900</strain>
    </source>
</reference>
<protein>
    <submittedName>
        <fullName evidence="1">Uncharacterized protein</fullName>
    </submittedName>
</protein>
<gene>
    <name evidence="1" type="ORF">D6D28_06255</name>
</gene>
<dbReference type="Proteomes" id="UP000304951">
    <property type="component" value="Unassembled WGS sequence"/>
</dbReference>
<name>A0A4S8SF30_AURPU</name>
<evidence type="ECO:0000313" key="1">
    <source>
        <dbReference type="EMBL" id="THV68959.1"/>
    </source>
</evidence>
<organism evidence="1 2">
    <name type="scientific">Aureobasidium pullulans</name>
    <name type="common">Black yeast</name>
    <name type="synonym">Pullularia pullulans</name>
    <dbReference type="NCBI Taxonomy" id="5580"/>
    <lineage>
        <taxon>Eukaryota</taxon>
        <taxon>Fungi</taxon>
        <taxon>Dikarya</taxon>
        <taxon>Ascomycota</taxon>
        <taxon>Pezizomycotina</taxon>
        <taxon>Dothideomycetes</taxon>
        <taxon>Dothideomycetidae</taxon>
        <taxon>Dothideales</taxon>
        <taxon>Saccotheciaceae</taxon>
        <taxon>Aureobasidium</taxon>
    </lineage>
</organism>
<proteinExistence type="predicted"/>
<dbReference type="AlphaFoldDB" id="A0A4S8SF30"/>
<dbReference type="EMBL" id="QZAF01000282">
    <property type="protein sequence ID" value="THV68959.1"/>
    <property type="molecule type" value="Genomic_DNA"/>
</dbReference>